<evidence type="ECO:0000256" key="2">
    <source>
        <dbReference type="SAM" id="MobiDB-lite"/>
    </source>
</evidence>
<feature type="transmembrane region" description="Helical" evidence="3">
    <location>
        <begin position="147"/>
        <end position="167"/>
    </location>
</feature>
<proteinExistence type="predicted"/>
<dbReference type="InterPro" id="IPR037197">
    <property type="entry name" value="WWE_dom_sf"/>
</dbReference>
<dbReference type="GO" id="GO:0008270">
    <property type="term" value="F:zinc ion binding"/>
    <property type="evidence" value="ECO:0007669"/>
    <property type="project" value="UniProtKB-UniRule"/>
</dbReference>
<dbReference type="InterPro" id="IPR033509">
    <property type="entry name" value="RNF146"/>
</dbReference>
<dbReference type="GO" id="GO:0005829">
    <property type="term" value="C:cytosol"/>
    <property type="evidence" value="ECO:0007669"/>
    <property type="project" value="UniProtKB-SubCell"/>
</dbReference>
<evidence type="ECO:0000256" key="1">
    <source>
        <dbReference type="RuleBase" id="RU367115"/>
    </source>
</evidence>
<dbReference type="PROSITE" id="PS50918">
    <property type="entry name" value="WWE"/>
    <property type="match status" value="1"/>
</dbReference>
<evidence type="ECO:0000313" key="6">
    <source>
        <dbReference type="WBParaSite" id="Csp11.Scaffold580.g4552.t1"/>
    </source>
</evidence>
<evidence type="ECO:0000313" key="5">
    <source>
        <dbReference type="Proteomes" id="UP000095282"/>
    </source>
</evidence>
<evidence type="ECO:0000256" key="3">
    <source>
        <dbReference type="SAM" id="Phobius"/>
    </source>
</evidence>
<dbReference type="PANTHER" id="PTHR13417:SF2">
    <property type="entry name" value="E3 UBIQUITIN-PROTEIN LIGASE RNF146"/>
    <property type="match status" value="1"/>
</dbReference>
<keyword evidence="5" id="KW-1185">Reference proteome</keyword>
<keyword evidence="1" id="KW-0863">Zinc-finger</keyword>
<keyword evidence="1" id="KW-0963">Cytoplasm</keyword>
<dbReference type="Proteomes" id="UP000095282">
    <property type="component" value="Unplaced"/>
</dbReference>
<comment type="pathway">
    <text evidence="1">Protein modification; protein ubiquitination.</text>
</comment>
<dbReference type="GO" id="GO:0016055">
    <property type="term" value="P:Wnt signaling pathway"/>
    <property type="evidence" value="ECO:0007669"/>
    <property type="project" value="InterPro"/>
</dbReference>
<dbReference type="Gene3D" id="3.30.720.50">
    <property type="match status" value="1"/>
</dbReference>
<dbReference type="STRING" id="1561998.A0A1I7TCG8"/>
<dbReference type="InterPro" id="IPR004170">
    <property type="entry name" value="WWE_dom"/>
</dbReference>
<feature type="region of interest" description="Disordered" evidence="2">
    <location>
        <begin position="1"/>
        <end position="22"/>
    </location>
</feature>
<dbReference type="SUPFAM" id="SSF117839">
    <property type="entry name" value="WWE domain"/>
    <property type="match status" value="1"/>
</dbReference>
<comment type="subcellular location">
    <subcellularLocation>
        <location evidence="1">Cytoplasm</location>
        <location evidence="1">Cytosol</location>
    </subcellularLocation>
</comment>
<dbReference type="eggNOG" id="KOG0824">
    <property type="taxonomic scope" value="Eukaryota"/>
</dbReference>
<organism evidence="5 6">
    <name type="scientific">Caenorhabditis tropicalis</name>
    <dbReference type="NCBI Taxonomy" id="1561998"/>
    <lineage>
        <taxon>Eukaryota</taxon>
        <taxon>Metazoa</taxon>
        <taxon>Ecdysozoa</taxon>
        <taxon>Nematoda</taxon>
        <taxon>Chromadorea</taxon>
        <taxon>Rhabditida</taxon>
        <taxon>Rhabditina</taxon>
        <taxon>Rhabditomorpha</taxon>
        <taxon>Rhabditoidea</taxon>
        <taxon>Rhabditidae</taxon>
        <taxon>Peloderinae</taxon>
        <taxon>Caenorhabditis</taxon>
    </lineage>
</organism>
<keyword evidence="3" id="KW-0812">Transmembrane</keyword>
<dbReference type="WBParaSite" id="Csp11.Scaffold580.g4552.t1">
    <property type="protein sequence ID" value="Csp11.Scaffold580.g4552.t1"/>
    <property type="gene ID" value="Csp11.Scaffold580.g4552"/>
</dbReference>
<dbReference type="AlphaFoldDB" id="A0A1I7TCG8"/>
<comment type="catalytic activity">
    <reaction evidence="1">
        <text>S-ubiquitinyl-[E2 ubiquitin-conjugating enzyme]-L-cysteine + [acceptor protein]-L-lysine = [E2 ubiquitin-conjugating enzyme]-L-cysteine + N(6)-ubiquitinyl-[acceptor protein]-L-lysine.</text>
        <dbReference type="EC" id="2.3.2.27"/>
    </reaction>
</comment>
<sequence>MAKATKRKNKKSKVKKVKDPKTAMKNEEKNYVWIYGEMIREGAFEFHPDVQEFIETCWSRGKKICRIMVFGMKYLVNFCTMTVQRTEPGYSPNVKEIKRLARSTYNTLRKKNRLCGVAGGFYPRKQKGSSKLKMCVTFASIRQRCQLEMNVVAIVFVFLALEVTITWDWNVQIVEH</sequence>
<keyword evidence="1" id="KW-0862">Zinc</keyword>
<protein>
    <recommendedName>
        <fullName evidence="1">E3 ubiquitin-protein ligase</fullName>
        <ecNumber evidence="1">2.3.2.27</ecNumber>
    </recommendedName>
</protein>
<feature type="domain" description="WWE" evidence="4">
    <location>
        <begin position="19"/>
        <end position="99"/>
    </location>
</feature>
<dbReference type="SMART" id="SM00678">
    <property type="entry name" value="WWE"/>
    <property type="match status" value="1"/>
</dbReference>
<keyword evidence="1" id="KW-0479">Metal-binding</keyword>
<keyword evidence="3" id="KW-1133">Transmembrane helix</keyword>
<evidence type="ECO:0000259" key="4">
    <source>
        <dbReference type="PROSITE" id="PS50918"/>
    </source>
</evidence>
<dbReference type="GO" id="GO:0061630">
    <property type="term" value="F:ubiquitin protein ligase activity"/>
    <property type="evidence" value="ECO:0007669"/>
    <property type="project" value="UniProtKB-UniRule"/>
</dbReference>
<accession>A0A1I7TCG8</accession>
<dbReference type="GO" id="GO:0051865">
    <property type="term" value="P:protein autoubiquitination"/>
    <property type="evidence" value="ECO:0007669"/>
    <property type="project" value="UniProtKB-UniRule"/>
</dbReference>
<feature type="compositionally biased region" description="Basic residues" evidence="2">
    <location>
        <begin position="1"/>
        <end position="16"/>
    </location>
</feature>
<comment type="function">
    <text evidence="1">E3 ubiquitin-protein ligase that specifically binds poly-ADP-ribosylated proteins and mediates their ubiquitination and subsequent degradation.</text>
</comment>
<keyword evidence="1" id="KW-0808">Transferase</keyword>
<name>A0A1I7TCG8_9PELO</name>
<dbReference type="GO" id="GO:0005634">
    <property type="term" value="C:nucleus"/>
    <property type="evidence" value="ECO:0007669"/>
    <property type="project" value="TreeGrafter"/>
</dbReference>
<comment type="domain">
    <text evidence="1">The WWE domain mediates non-covalent poly(ADP-ribose)-binding.</text>
</comment>
<reference evidence="6" key="1">
    <citation type="submission" date="2016-11" db="UniProtKB">
        <authorList>
            <consortium name="WormBaseParasite"/>
        </authorList>
    </citation>
    <scope>IDENTIFICATION</scope>
</reference>
<dbReference type="PANTHER" id="PTHR13417">
    <property type="entry name" value="E3 UBIQUITIN-PROTEIN LIGASE RNF146"/>
    <property type="match status" value="1"/>
</dbReference>
<dbReference type="GO" id="GO:0072572">
    <property type="term" value="F:poly-ADP-D-ribose binding"/>
    <property type="evidence" value="ECO:0007669"/>
    <property type="project" value="UniProtKB-UniRule"/>
</dbReference>
<dbReference type="InterPro" id="IPR018123">
    <property type="entry name" value="WWE-dom_subgr"/>
</dbReference>
<keyword evidence="3" id="KW-0472">Membrane</keyword>
<dbReference type="EC" id="2.3.2.27" evidence="1"/>
<comment type="PTM">
    <text evidence="1">Ubiquitinated; autoubiquitinated.</text>
</comment>
<dbReference type="Pfam" id="PF02825">
    <property type="entry name" value="WWE"/>
    <property type="match status" value="1"/>
</dbReference>
<dbReference type="GO" id="GO:0006511">
    <property type="term" value="P:ubiquitin-dependent protein catabolic process"/>
    <property type="evidence" value="ECO:0007669"/>
    <property type="project" value="UniProtKB-UniRule"/>
</dbReference>
<keyword evidence="1" id="KW-0833">Ubl conjugation pathway</keyword>